<keyword evidence="3" id="KW-1185">Reference proteome</keyword>
<dbReference type="Proteomes" id="UP000624703">
    <property type="component" value="Unassembled WGS sequence"/>
</dbReference>
<keyword evidence="1" id="KW-0812">Transmembrane</keyword>
<comment type="caution">
    <text evidence="2">The sequence shown here is derived from an EMBL/GenBank/DDBJ whole genome shotgun (WGS) entry which is preliminary data.</text>
</comment>
<dbReference type="EMBL" id="JAENIM010000041">
    <property type="protein sequence ID" value="MBK1791865.1"/>
    <property type="molecule type" value="Genomic_DNA"/>
</dbReference>
<dbReference type="AlphaFoldDB" id="A0A8J7SJ32"/>
<proteinExistence type="predicted"/>
<evidence type="ECO:0000313" key="3">
    <source>
        <dbReference type="Proteomes" id="UP000624703"/>
    </source>
</evidence>
<feature type="transmembrane region" description="Helical" evidence="1">
    <location>
        <begin position="45"/>
        <end position="66"/>
    </location>
</feature>
<feature type="transmembrane region" description="Helical" evidence="1">
    <location>
        <begin position="20"/>
        <end position="39"/>
    </location>
</feature>
<evidence type="ECO:0000313" key="2">
    <source>
        <dbReference type="EMBL" id="MBK1791865.1"/>
    </source>
</evidence>
<organism evidence="2 3">
    <name type="scientific">Persicirhabdus sediminis</name>
    <dbReference type="NCBI Taxonomy" id="454144"/>
    <lineage>
        <taxon>Bacteria</taxon>
        <taxon>Pseudomonadati</taxon>
        <taxon>Verrucomicrobiota</taxon>
        <taxon>Verrucomicrobiia</taxon>
        <taxon>Verrucomicrobiales</taxon>
        <taxon>Verrucomicrobiaceae</taxon>
        <taxon>Persicirhabdus</taxon>
    </lineage>
</organism>
<sequence length="72" mass="8307">MTMPFFSCNIDRRGQKIRAFIGTLCLLSAGLVHHFFEFYPVSTPLFLAGIFCLIEAARKWCLLRALKIKTPW</sequence>
<keyword evidence="1" id="KW-1133">Transmembrane helix</keyword>
<reference evidence="2" key="1">
    <citation type="submission" date="2021-01" db="EMBL/GenBank/DDBJ databases">
        <title>Modified the classification status of verrucomicrobia.</title>
        <authorList>
            <person name="Feng X."/>
        </authorList>
    </citation>
    <scope>NUCLEOTIDE SEQUENCE</scope>
    <source>
        <strain evidence="2">_KCTC 22039</strain>
    </source>
</reference>
<evidence type="ECO:0000256" key="1">
    <source>
        <dbReference type="SAM" id="Phobius"/>
    </source>
</evidence>
<accession>A0A8J7SJ32</accession>
<keyword evidence="1" id="KW-0472">Membrane</keyword>
<protein>
    <recommendedName>
        <fullName evidence="4">DUF2892 domain-containing protein</fullName>
    </recommendedName>
</protein>
<evidence type="ECO:0008006" key="4">
    <source>
        <dbReference type="Google" id="ProtNLM"/>
    </source>
</evidence>
<gene>
    <name evidence="2" type="ORF">JIN82_11945</name>
</gene>
<name>A0A8J7SJ32_9BACT</name>